<dbReference type="Pfam" id="PF01070">
    <property type="entry name" value="FMN_dh"/>
    <property type="match status" value="1"/>
</dbReference>
<dbReference type="HAMAP" id="MF_00354">
    <property type="entry name" value="Idi_2"/>
    <property type="match status" value="1"/>
</dbReference>
<keyword evidence="6 11" id="KW-0460">Magnesium</keyword>
<feature type="domain" description="FMN-dependent dehydrogenase" evidence="12">
    <location>
        <begin position="154"/>
        <end position="327"/>
    </location>
</feature>
<evidence type="ECO:0000259" key="12">
    <source>
        <dbReference type="Pfam" id="PF01070"/>
    </source>
</evidence>
<evidence type="ECO:0000313" key="13">
    <source>
        <dbReference type="EMBL" id="GAA6114752.1"/>
    </source>
</evidence>
<comment type="caution">
    <text evidence="13">The sequence shown here is derived from an EMBL/GenBank/DDBJ whole genome shotgun (WGS) entry which is preliminary data.</text>
</comment>
<evidence type="ECO:0000256" key="3">
    <source>
        <dbReference type="ARBA" id="ARBA00022630"/>
    </source>
</evidence>
<feature type="binding site" evidence="11">
    <location>
        <begin position="263"/>
        <end position="265"/>
    </location>
    <ligand>
        <name>FMN</name>
        <dbReference type="ChEBI" id="CHEBI:58210"/>
    </ligand>
</feature>
<evidence type="ECO:0000256" key="1">
    <source>
        <dbReference type="ARBA" id="ARBA00001917"/>
    </source>
</evidence>
<feature type="binding site" evidence="11">
    <location>
        <position position="155"/>
    </location>
    <ligand>
        <name>Mg(2+)</name>
        <dbReference type="ChEBI" id="CHEBI:18420"/>
    </ligand>
</feature>
<comment type="function">
    <text evidence="11">Involved in the biosynthesis of isoprenoids. Catalyzes the 1,3-allylic rearrangement of the homoallylic substrate isopentenyl (IPP) to its allylic isomer, dimethylallyl diphosphate (DMAPP).</text>
</comment>
<comment type="cofactor">
    <cofactor evidence="11">
        <name>Mg(2+)</name>
        <dbReference type="ChEBI" id="CHEBI:18420"/>
    </cofactor>
</comment>
<evidence type="ECO:0000256" key="2">
    <source>
        <dbReference type="ARBA" id="ARBA00022490"/>
    </source>
</evidence>
<feature type="binding site" evidence="11">
    <location>
        <begin position="284"/>
        <end position="285"/>
    </location>
    <ligand>
        <name>FMN</name>
        <dbReference type="ChEBI" id="CHEBI:58210"/>
    </ligand>
</feature>
<comment type="cofactor">
    <cofactor evidence="1 11">
        <name>FMN</name>
        <dbReference type="ChEBI" id="CHEBI:58210"/>
    </cofactor>
</comment>
<evidence type="ECO:0000256" key="9">
    <source>
        <dbReference type="ARBA" id="ARBA00023235"/>
    </source>
</evidence>
<dbReference type="EMBL" id="BAABVV010000037">
    <property type="protein sequence ID" value="GAA6114752.1"/>
    <property type="molecule type" value="Genomic_DNA"/>
</dbReference>
<keyword evidence="9 11" id="KW-0413">Isomerase</keyword>
<gene>
    <name evidence="11 13" type="primary">fni</name>
    <name evidence="13" type="ORF">AP20H10_11150</name>
</gene>
<evidence type="ECO:0000256" key="8">
    <source>
        <dbReference type="ARBA" id="ARBA00023229"/>
    </source>
</evidence>
<comment type="subunit">
    <text evidence="10 11">Homooctamer. Dimer of tetramers.</text>
</comment>
<keyword evidence="2 11" id="KW-0963">Cytoplasm</keyword>
<protein>
    <recommendedName>
        <fullName evidence="11">Isopentenyl-diphosphate delta-isomerase</fullName>
        <shortName evidence="11">IPP isomerase</shortName>
        <ecNumber evidence="11">5.3.3.2</ecNumber>
    </recommendedName>
    <alternativeName>
        <fullName evidence="11">Isopentenyl diphosphate:dimethylallyl diphosphate isomerase</fullName>
    </alternativeName>
    <alternativeName>
        <fullName evidence="11">Isopentenyl pyrophosphate isomerase</fullName>
    </alternativeName>
    <alternativeName>
        <fullName evidence="11">Type 2 isopentenyl diphosphate isomerase</fullName>
        <shortName evidence="11">IDI-2</shortName>
    </alternativeName>
</protein>
<evidence type="ECO:0000256" key="10">
    <source>
        <dbReference type="ARBA" id="ARBA00025810"/>
    </source>
</evidence>
<evidence type="ECO:0000256" key="4">
    <source>
        <dbReference type="ARBA" id="ARBA00022643"/>
    </source>
</evidence>
<dbReference type="InterPro" id="IPR013785">
    <property type="entry name" value="Aldolase_TIM"/>
</dbReference>
<keyword evidence="14" id="KW-1185">Reference proteome</keyword>
<feature type="binding site" evidence="11">
    <location>
        <position position="210"/>
    </location>
    <ligand>
        <name>FMN</name>
        <dbReference type="ChEBI" id="CHEBI:58210"/>
    </ligand>
</feature>
<evidence type="ECO:0000256" key="6">
    <source>
        <dbReference type="ARBA" id="ARBA00022842"/>
    </source>
</evidence>
<dbReference type="PANTHER" id="PTHR43665:SF1">
    <property type="entry name" value="ISOPENTENYL-DIPHOSPHATE DELTA-ISOMERASE"/>
    <property type="match status" value="1"/>
</dbReference>
<dbReference type="EC" id="5.3.3.2" evidence="11"/>
<comment type="similarity">
    <text evidence="11">Belongs to the IPP isomerase type 2 family.</text>
</comment>
<evidence type="ECO:0000313" key="14">
    <source>
        <dbReference type="Proteomes" id="UP001438112"/>
    </source>
</evidence>
<keyword evidence="4 11" id="KW-0288">FMN</keyword>
<evidence type="ECO:0000256" key="11">
    <source>
        <dbReference type="HAMAP-Rule" id="MF_00354"/>
    </source>
</evidence>
<reference evidence="13 14" key="1">
    <citation type="submission" date="2024-03" db="EMBL/GenBank/DDBJ databases">
        <title>Inconsistent identification of Apilactobacillus kunkeei-related strains obtained by well-developed overall genome related indices.</title>
        <authorList>
            <person name="Maeno S."/>
            <person name="Endo A."/>
        </authorList>
    </citation>
    <scope>NUCLEOTIDE SEQUENCE [LARGE SCALE GENOMIC DNA]</scope>
    <source>
        <strain evidence="13 14">20H-10</strain>
    </source>
</reference>
<evidence type="ECO:0000256" key="7">
    <source>
        <dbReference type="ARBA" id="ARBA00022857"/>
    </source>
</evidence>
<feature type="binding site" evidence="11">
    <location>
        <position position="154"/>
    </location>
    <ligand>
        <name>substrate</name>
    </ligand>
</feature>
<comment type="catalytic activity">
    <reaction evidence="11">
        <text>isopentenyl diphosphate = dimethylallyl diphosphate</text>
        <dbReference type="Rhea" id="RHEA:23284"/>
        <dbReference type="ChEBI" id="CHEBI:57623"/>
        <dbReference type="ChEBI" id="CHEBI:128769"/>
        <dbReference type="EC" id="5.3.3.2"/>
    </reaction>
</comment>
<comment type="cofactor">
    <cofactor evidence="11">
        <name>NADPH</name>
        <dbReference type="ChEBI" id="CHEBI:57783"/>
    </cofactor>
</comment>
<keyword evidence="3 11" id="KW-0285">Flavoprotein</keyword>
<feature type="binding site" evidence="11">
    <location>
        <position position="95"/>
    </location>
    <ligand>
        <name>FMN</name>
        <dbReference type="ChEBI" id="CHEBI:58210"/>
    </ligand>
</feature>
<dbReference type="RefSeq" id="WP_353318337.1">
    <property type="nucleotide sequence ID" value="NZ_BAABVV010000037.1"/>
</dbReference>
<feature type="binding site" evidence="11">
    <location>
        <begin position="65"/>
        <end position="67"/>
    </location>
    <ligand>
        <name>FMN</name>
        <dbReference type="ChEBI" id="CHEBI:58210"/>
    </ligand>
</feature>
<comment type="caution">
    <text evidence="11">Lacks conserved residue(s) required for the propagation of feature annotation.</text>
</comment>
<proteinExistence type="inferred from homology"/>
<dbReference type="SUPFAM" id="SSF51395">
    <property type="entry name" value="FMN-linked oxidoreductases"/>
    <property type="match status" value="1"/>
</dbReference>
<feature type="binding site" evidence="11">
    <location>
        <begin position="8"/>
        <end position="9"/>
    </location>
    <ligand>
        <name>substrate</name>
    </ligand>
</feature>
<dbReference type="PANTHER" id="PTHR43665">
    <property type="entry name" value="ISOPENTENYL-DIPHOSPHATE DELTA-ISOMERASE"/>
    <property type="match status" value="1"/>
</dbReference>
<dbReference type="NCBIfam" id="TIGR02151">
    <property type="entry name" value="IPP_isom_2"/>
    <property type="match status" value="1"/>
</dbReference>
<feature type="binding site" evidence="11">
    <location>
        <position position="185"/>
    </location>
    <ligand>
        <name>FMN</name>
        <dbReference type="ChEBI" id="CHEBI:58210"/>
    </ligand>
</feature>
<evidence type="ECO:0000256" key="5">
    <source>
        <dbReference type="ARBA" id="ARBA00022723"/>
    </source>
</evidence>
<dbReference type="CDD" id="cd02811">
    <property type="entry name" value="IDI-2_FMN"/>
    <property type="match status" value="1"/>
</dbReference>
<name>A0ABP9ZIX1_9LACO</name>
<keyword evidence="7 11" id="KW-0521">NADP</keyword>
<dbReference type="InterPro" id="IPR011179">
    <property type="entry name" value="IPdP_isomerase"/>
</dbReference>
<keyword evidence="8 11" id="KW-0414">Isoprene biosynthesis</keyword>
<keyword evidence="5 11" id="KW-0479">Metal-binding</keyword>
<sequence length="347" mass="38552">MVNRQSHRKDEHVSLAIKFYDPQSHAGFDHLRFIHQGIPEINLNEVNLNSHIDKIKLDFPFYIEAMTGGSEYTKKLNQSLAKIAKETGIAMATGSQSVALKDYSLSDSFSIVRETNPNGNIFSNIGASLDVKNAQKAVDMMDSNALEIHINTPQEIIMPEGDREFNWIDNIKEISQNLNVPVIVKEVGFGMSAETVQLLIDNGVKNINISGKGGTNFSKIENYRRKEQELDYLSDWGQTTVESLLEVKKAKVSNDVTIIASGGIRTPLDAAKAIALGADAIGMAAPILYSLIKNGEDETIKFINDFKDGLINIMTMLGCNNIDDLKQVKMLVDSQLQNYINQRNIPY</sequence>
<organism evidence="13 14">
    <name type="scientific">Apilactobacillus apinorum</name>
    <dbReference type="NCBI Taxonomy" id="1218495"/>
    <lineage>
        <taxon>Bacteria</taxon>
        <taxon>Bacillati</taxon>
        <taxon>Bacillota</taxon>
        <taxon>Bacilli</taxon>
        <taxon>Lactobacillales</taxon>
        <taxon>Lactobacillaceae</taxon>
        <taxon>Apilactobacillus</taxon>
    </lineage>
</organism>
<dbReference type="Proteomes" id="UP001438112">
    <property type="component" value="Unassembled WGS sequence"/>
</dbReference>
<dbReference type="Gene3D" id="3.20.20.70">
    <property type="entry name" value="Aldolase class I"/>
    <property type="match status" value="1"/>
</dbReference>
<feature type="binding site" evidence="11">
    <location>
        <position position="124"/>
    </location>
    <ligand>
        <name>FMN</name>
        <dbReference type="ChEBI" id="CHEBI:58210"/>
    </ligand>
</feature>
<comment type="subcellular location">
    <subcellularLocation>
        <location evidence="11">Cytoplasm</location>
    </subcellularLocation>
</comment>
<accession>A0ABP9ZIX1</accession>
<dbReference type="InterPro" id="IPR000262">
    <property type="entry name" value="FMN-dep_DH"/>
</dbReference>
<dbReference type="PIRSF" id="PIRSF003314">
    <property type="entry name" value="IPP_isomerase"/>
    <property type="match status" value="1"/>
</dbReference>
<feature type="binding site" evidence="11">
    <location>
        <position position="215"/>
    </location>
    <ligand>
        <name>FMN</name>
        <dbReference type="ChEBI" id="CHEBI:58210"/>
    </ligand>
</feature>